<reference evidence="1 2" key="1">
    <citation type="submission" date="2022-09" db="EMBL/GenBank/DDBJ databases">
        <authorList>
            <person name="Palmer J.M."/>
        </authorList>
    </citation>
    <scope>NUCLEOTIDE SEQUENCE [LARGE SCALE GENOMIC DNA]</scope>
    <source>
        <strain evidence="1 2">DSM 7382</strain>
    </source>
</reference>
<comment type="caution">
    <text evidence="1">The sequence shown here is derived from an EMBL/GenBank/DDBJ whole genome shotgun (WGS) entry which is preliminary data.</text>
</comment>
<evidence type="ECO:0008006" key="3">
    <source>
        <dbReference type="Google" id="ProtNLM"/>
    </source>
</evidence>
<dbReference type="EMBL" id="JASBNA010000005">
    <property type="protein sequence ID" value="KAK7691866.1"/>
    <property type="molecule type" value="Genomic_DNA"/>
</dbReference>
<dbReference type="AlphaFoldDB" id="A0AAW0GEQ0"/>
<accession>A0AAW0GEQ0</accession>
<evidence type="ECO:0000313" key="2">
    <source>
        <dbReference type="Proteomes" id="UP001385951"/>
    </source>
</evidence>
<dbReference type="SUPFAM" id="SSF56112">
    <property type="entry name" value="Protein kinase-like (PK-like)"/>
    <property type="match status" value="1"/>
</dbReference>
<dbReference type="Proteomes" id="UP001385951">
    <property type="component" value="Unassembled WGS sequence"/>
</dbReference>
<keyword evidence="2" id="KW-1185">Reference proteome</keyword>
<protein>
    <recommendedName>
        <fullName evidence="3">Protein kinase domain-containing protein</fullName>
    </recommendedName>
</protein>
<dbReference type="Gene3D" id="1.10.510.10">
    <property type="entry name" value="Transferase(Phosphotransferase) domain 1"/>
    <property type="match status" value="1"/>
</dbReference>
<dbReference type="InterPro" id="IPR011009">
    <property type="entry name" value="Kinase-like_dom_sf"/>
</dbReference>
<proteinExistence type="predicted"/>
<evidence type="ECO:0000313" key="1">
    <source>
        <dbReference type="EMBL" id="KAK7691866.1"/>
    </source>
</evidence>
<name>A0AAW0GEQ0_9APHY</name>
<gene>
    <name evidence="1" type="ORF">QCA50_005270</name>
</gene>
<organism evidence="1 2">
    <name type="scientific">Cerrena zonata</name>
    <dbReference type="NCBI Taxonomy" id="2478898"/>
    <lineage>
        <taxon>Eukaryota</taxon>
        <taxon>Fungi</taxon>
        <taxon>Dikarya</taxon>
        <taxon>Basidiomycota</taxon>
        <taxon>Agaricomycotina</taxon>
        <taxon>Agaricomycetes</taxon>
        <taxon>Polyporales</taxon>
        <taxon>Cerrenaceae</taxon>
        <taxon>Cerrena</taxon>
    </lineage>
</organism>
<sequence length="166" mass="19085">MNMCLFCANYRLAPSLFLAIIIVFLSSETSYSRTSFGIFPRAGGCFEDAWRFWPKNSVGNILDMTLQILEEVALLHDQNIAHRGFFECHPESLLSDEIAVDKPRVYIIDFELAIDFPVDHPPEERVCTGVPCPKWYSRDDYTRPCSPEIDDNSPWCPFNLDVWQLG</sequence>